<evidence type="ECO:0000256" key="2">
    <source>
        <dbReference type="RuleBase" id="RU003749"/>
    </source>
</evidence>
<evidence type="ECO:0000256" key="1">
    <source>
        <dbReference type="ARBA" id="ARBA00009013"/>
    </source>
</evidence>
<dbReference type="PANTHER" id="PTHR33495">
    <property type="entry name" value="ANTI-SIGMA FACTOR ANTAGONIST TM_1081-RELATED-RELATED"/>
    <property type="match status" value="1"/>
</dbReference>
<comment type="similarity">
    <text evidence="1 2">Belongs to the anti-sigma-factor antagonist family.</text>
</comment>
<dbReference type="SUPFAM" id="SSF52091">
    <property type="entry name" value="SpoIIaa-like"/>
    <property type="match status" value="1"/>
</dbReference>
<proteinExistence type="inferred from homology"/>
<protein>
    <recommendedName>
        <fullName evidence="2">Anti-sigma factor antagonist</fullName>
    </recommendedName>
</protein>
<dbReference type="PANTHER" id="PTHR33495:SF2">
    <property type="entry name" value="ANTI-SIGMA FACTOR ANTAGONIST TM_1081-RELATED"/>
    <property type="match status" value="1"/>
</dbReference>
<dbReference type="NCBIfam" id="TIGR00377">
    <property type="entry name" value="ant_ant_sig"/>
    <property type="match status" value="1"/>
</dbReference>
<accession>A0ABW4T919</accession>
<evidence type="ECO:0000259" key="4">
    <source>
        <dbReference type="PROSITE" id="PS50801"/>
    </source>
</evidence>
<dbReference type="InterPro" id="IPR036513">
    <property type="entry name" value="STAS_dom_sf"/>
</dbReference>
<dbReference type="PROSITE" id="PS50801">
    <property type="entry name" value="STAS"/>
    <property type="match status" value="1"/>
</dbReference>
<dbReference type="EMBL" id="JBHUFV010000061">
    <property type="protein sequence ID" value="MFD1938256.1"/>
    <property type="molecule type" value="Genomic_DNA"/>
</dbReference>
<name>A0ABW4T919_9ACTN</name>
<evidence type="ECO:0000313" key="6">
    <source>
        <dbReference type="Proteomes" id="UP001597368"/>
    </source>
</evidence>
<gene>
    <name evidence="5" type="ORF">ACFSKW_42940</name>
</gene>
<dbReference type="CDD" id="cd07043">
    <property type="entry name" value="STAS_anti-anti-sigma_factors"/>
    <property type="match status" value="1"/>
</dbReference>
<comment type="caution">
    <text evidence="5">The sequence shown here is derived from an EMBL/GenBank/DDBJ whole genome shotgun (WGS) entry which is preliminary data.</text>
</comment>
<dbReference type="Gene3D" id="3.30.750.24">
    <property type="entry name" value="STAS domain"/>
    <property type="match status" value="1"/>
</dbReference>
<dbReference type="Pfam" id="PF01740">
    <property type="entry name" value="STAS"/>
    <property type="match status" value="1"/>
</dbReference>
<keyword evidence="6" id="KW-1185">Reference proteome</keyword>
<dbReference type="Proteomes" id="UP001597368">
    <property type="component" value="Unassembled WGS sequence"/>
</dbReference>
<dbReference type="InterPro" id="IPR003658">
    <property type="entry name" value="Anti-sigma_ant"/>
</dbReference>
<evidence type="ECO:0000256" key="3">
    <source>
        <dbReference type="SAM" id="MobiDB-lite"/>
    </source>
</evidence>
<dbReference type="RefSeq" id="WP_379580141.1">
    <property type="nucleotide sequence ID" value="NZ_JBHUFV010000061.1"/>
</dbReference>
<dbReference type="InterPro" id="IPR002645">
    <property type="entry name" value="STAS_dom"/>
</dbReference>
<evidence type="ECO:0000313" key="5">
    <source>
        <dbReference type="EMBL" id="MFD1938256.1"/>
    </source>
</evidence>
<feature type="domain" description="STAS" evidence="4">
    <location>
        <begin position="15"/>
        <end position="104"/>
    </location>
</feature>
<feature type="region of interest" description="Disordered" evidence="3">
    <location>
        <begin position="108"/>
        <end position="165"/>
    </location>
</feature>
<organism evidence="5 6">
    <name type="scientific">Nonomuraea mangrovi</name>
    <dbReference type="NCBI Taxonomy" id="2316207"/>
    <lineage>
        <taxon>Bacteria</taxon>
        <taxon>Bacillati</taxon>
        <taxon>Actinomycetota</taxon>
        <taxon>Actinomycetes</taxon>
        <taxon>Streptosporangiales</taxon>
        <taxon>Streptosporangiaceae</taxon>
        <taxon>Nonomuraea</taxon>
    </lineage>
</organism>
<reference evidence="6" key="1">
    <citation type="journal article" date="2019" name="Int. J. Syst. Evol. Microbiol.">
        <title>The Global Catalogue of Microorganisms (GCM) 10K type strain sequencing project: providing services to taxonomists for standard genome sequencing and annotation.</title>
        <authorList>
            <consortium name="The Broad Institute Genomics Platform"/>
            <consortium name="The Broad Institute Genome Sequencing Center for Infectious Disease"/>
            <person name="Wu L."/>
            <person name="Ma J."/>
        </authorList>
    </citation>
    <scope>NUCLEOTIDE SEQUENCE [LARGE SCALE GENOMIC DNA]</scope>
    <source>
        <strain evidence="6">ICMP 6774ER</strain>
    </source>
</reference>
<feature type="compositionally biased region" description="Polar residues" evidence="3">
    <location>
        <begin position="118"/>
        <end position="128"/>
    </location>
</feature>
<sequence>MQRLKVICTDQRDRVVVSPDGEIDMATAEHLRSQLVGAVVNRIGSAPVLEVDMSQVSFMDCSGLGVLISFKNSLVRAGGDLALTNVPACVDRVLACLGLDHLLEARAEQPPQLRRAQSAPSRSTQSRAPDSAGPADTPALAAVVPLQADRPPGRIRLDSGGRQAI</sequence>